<keyword evidence="1 3" id="KW-0378">Hydrolase</keyword>
<dbReference type="eggNOG" id="COG0657">
    <property type="taxonomic scope" value="Bacteria"/>
</dbReference>
<proteinExistence type="predicted"/>
<dbReference type="GO" id="GO:0016787">
    <property type="term" value="F:hydrolase activity"/>
    <property type="evidence" value="ECO:0007669"/>
    <property type="project" value="UniProtKB-KW"/>
</dbReference>
<dbReference type="Pfam" id="PF07859">
    <property type="entry name" value="Abhydrolase_3"/>
    <property type="match status" value="1"/>
</dbReference>
<keyword evidence="4" id="KW-1185">Reference proteome</keyword>
<dbReference type="EMBL" id="CP000885">
    <property type="protein sequence ID" value="ABX41376.1"/>
    <property type="molecule type" value="Genomic_DNA"/>
</dbReference>
<sequence length="321" mass="35929">MRCVPLEQAAEKVSDQSSIPPLIFQLPPEEGRLKLEEAQSTPVCMYPATTEGFRVDTGKWGVIKVYCIIPKCLVDTPNVIFYIHGAGWVFGSLHTHKKLVHELAARTNSIVVFPEYSRSPEAKYPTAIEQCYTTLCCLPQIISMLSLSCKADFSTLTVAGDSVGGNMATVMTILSKFRNGPKIHKQVLFYPVTNACFNTDSYYEFAVDYYLYREGMMWFWDQYTTSEEDRNEITASPLRATTEQLAGLPPAIILNGEADVLRSEGEAYARKLRCAGVEVTAVRFQAIIHDFVMLNALDETNATRAAMDSSTEWINRKNQGE</sequence>
<evidence type="ECO:0000256" key="1">
    <source>
        <dbReference type="ARBA" id="ARBA00022801"/>
    </source>
</evidence>
<dbReference type="InterPro" id="IPR029058">
    <property type="entry name" value="AB_hydrolase_fold"/>
</dbReference>
<dbReference type="InterPro" id="IPR013094">
    <property type="entry name" value="AB_hydrolase_3"/>
</dbReference>
<dbReference type="HOGENOM" id="CLU_012494_6_0_9"/>
<dbReference type="PANTHER" id="PTHR48081">
    <property type="entry name" value="AB HYDROLASE SUPERFAMILY PROTEIN C4A8.06C"/>
    <property type="match status" value="1"/>
</dbReference>
<dbReference type="RefSeq" id="WP_012199022.1">
    <property type="nucleotide sequence ID" value="NC_010001.1"/>
</dbReference>
<organism evidence="3 4">
    <name type="scientific">Lachnoclostridium phytofermentans (strain ATCC 700394 / DSM 18823 / ISDg)</name>
    <name type="common">Clostridium phytofermentans</name>
    <dbReference type="NCBI Taxonomy" id="357809"/>
    <lineage>
        <taxon>Bacteria</taxon>
        <taxon>Bacillati</taxon>
        <taxon>Bacillota</taxon>
        <taxon>Clostridia</taxon>
        <taxon>Lachnospirales</taxon>
        <taxon>Lachnospiraceae</taxon>
    </lineage>
</organism>
<dbReference type="PANTHER" id="PTHR48081:SF8">
    <property type="entry name" value="ALPHA_BETA HYDROLASE FOLD-3 DOMAIN-CONTAINING PROTEIN-RELATED"/>
    <property type="match status" value="1"/>
</dbReference>
<dbReference type="AlphaFoldDB" id="A9KM33"/>
<evidence type="ECO:0000313" key="3">
    <source>
        <dbReference type="EMBL" id="ABX41376.1"/>
    </source>
</evidence>
<dbReference type="Proteomes" id="UP000000370">
    <property type="component" value="Chromosome"/>
</dbReference>
<name>A9KM33_LACP7</name>
<accession>A9KM33</accession>
<reference evidence="4" key="1">
    <citation type="submission" date="2007-11" db="EMBL/GenBank/DDBJ databases">
        <title>Complete genome sequence of Clostridium phytofermentans ISDg.</title>
        <authorList>
            <person name="Leschine S.B."/>
            <person name="Warnick T.A."/>
            <person name="Blanchard J.L."/>
            <person name="Schnell D.J."/>
            <person name="Petit E.L."/>
            <person name="LaTouf W.G."/>
            <person name="Copeland A."/>
            <person name="Lucas S."/>
            <person name="Lapidus A."/>
            <person name="Barry K."/>
            <person name="Glavina del Rio T."/>
            <person name="Dalin E."/>
            <person name="Tice H."/>
            <person name="Pitluck S."/>
            <person name="Kiss H."/>
            <person name="Brettin T."/>
            <person name="Bruce D."/>
            <person name="Detter J.C."/>
            <person name="Han C."/>
            <person name="Kuske C."/>
            <person name="Schmutz J."/>
            <person name="Larimer F."/>
            <person name="Land M."/>
            <person name="Hauser L."/>
            <person name="Kyrpides N."/>
            <person name="Kim E.A."/>
            <person name="Richardson P."/>
        </authorList>
    </citation>
    <scope>NUCLEOTIDE SEQUENCE [LARGE SCALE GENOMIC DNA]</scope>
    <source>
        <strain evidence="4">ATCC 700394 / DSM 18823 / ISDg</strain>
    </source>
</reference>
<feature type="domain" description="Alpha/beta hydrolase fold-3" evidence="2">
    <location>
        <begin position="80"/>
        <end position="292"/>
    </location>
</feature>
<dbReference type="STRING" id="357809.Cphy_0996"/>
<gene>
    <name evidence="3" type="ordered locus">Cphy_0996</name>
</gene>
<dbReference type="KEGG" id="cpy:Cphy_0996"/>
<dbReference type="Gene3D" id="3.40.50.1820">
    <property type="entry name" value="alpha/beta hydrolase"/>
    <property type="match status" value="1"/>
</dbReference>
<evidence type="ECO:0000259" key="2">
    <source>
        <dbReference type="Pfam" id="PF07859"/>
    </source>
</evidence>
<protein>
    <submittedName>
        <fullName evidence="3">Alpha/beta hydrolase fold-3 domain protein</fullName>
    </submittedName>
</protein>
<evidence type="ECO:0000313" key="4">
    <source>
        <dbReference type="Proteomes" id="UP000000370"/>
    </source>
</evidence>
<dbReference type="InterPro" id="IPR050300">
    <property type="entry name" value="GDXG_lipolytic_enzyme"/>
</dbReference>
<dbReference type="SUPFAM" id="SSF53474">
    <property type="entry name" value="alpha/beta-Hydrolases"/>
    <property type="match status" value="1"/>
</dbReference>
<dbReference type="OrthoDB" id="24847at2"/>